<evidence type="ECO:0000313" key="4">
    <source>
        <dbReference type="Proteomes" id="UP000187891"/>
    </source>
</evidence>
<dbReference type="EMBL" id="JAVRAD010000002">
    <property type="protein sequence ID" value="MDX8328532.1"/>
    <property type="molecule type" value="Genomic_DNA"/>
</dbReference>
<protein>
    <submittedName>
        <fullName evidence="1">STAS domain-containing protein</fullName>
    </submittedName>
</protein>
<keyword evidence="6" id="KW-1185">Reference proteome</keyword>
<dbReference type="AlphaFoldDB" id="A0A1R3TPP9"/>
<evidence type="ECO:0000313" key="1">
    <source>
        <dbReference type="EMBL" id="MDX8328532.1"/>
    </source>
</evidence>
<dbReference type="Proteomes" id="UP000187891">
    <property type="component" value="Unassembled WGS sequence"/>
</dbReference>
<dbReference type="Proteomes" id="UP000237447">
    <property type="component" value="Unassembled WGS sequence"/>
</dbReference>
<reference evidence="2 5" key="3">
    <citation type="journal article" date="2018" name="Syst. Appl. Microbiol.">
        <title>Agrobacterium rosae sp. nov., isolated from galls on different agricultural crops.</title>
        <authorList>
            <person name="Kuzmanovic N."/>
            <person name="Pulawska J."/>
            <person name="Smalla K."/>
            <person name="Nesme X."/>
        </authorList>
    </citation>
    <scope>NUCLEOTIDE SEQUENCE [LARGE SCALE GENOMIC DNA]</scope>
    <source>
        <strain evidence="2 5">NCPPB 1650</strain>
    </source>
</reference>
<evidence type="ECO:0000313" key="6">
    <source>
        <dbReference type="Proteomes" id="UP001277561"/>
    </source>
</evidence>
<organism evidence="3 4">
    <name type="scientific">Agrobacterium rosae</name>
    <dbReference type="NCBI Taxonomy" id="1972867"/>
    <lineage>
        <taxon>Bacteria</taxon>
        <taxon>Pseudomonadati</taxon>
        <taxon>Pseudomonadota</taxon>
        <taxon>Alphaproteobacteria</taxon>
        <taxon>Hyphomicrobiales</taxon>
        <taxon>Rhizobiaceae</taxon>
        <taxon>Rhizobium/Agrobacterium group</taxon>
        <taxon>Agrobacterium</taxon>
    </lineage>
</organism>
<gene>
    <name evidence="2" type="ORF">CPJ18_19425</name>
    <name evidence="3" type="ORF">DSM25559_1313</name>
    <name evidence="1" type="ORF">RMS29_04785</name>
</gene>
<dbReference type="Proteomes" id="UP001277561">
    <property type="component" value="Unassembled WGS sequence"/>
</dbReference>
<accession>A0A2S4EAD6</accession>
<dbReference type="RefSeq" id="WP_077102672.1">
    <property type="nucleotide sequence ID" value="NZ_CP133552.1"/>
</dbReference>
<proteinExistence type="predicted"/>
<reference evidence="3" key="1">
    <citation type="submission" date="2016-10" db="EMBL/GenBank/DDBJ databases">
        <authorList>
            <person name="de Groot N.N."/>
        </authorList>
    </citation>
    <scope>NUCLEOTIDE SEQUENCE [LARGE SCALE GENOMIC DNA]</scope>
    <source>
        <strain evidence="3">DSM25559</strain>
    </source>
</reference>
<evidence type="ECO:0000313" key="5">
    <source>
        <dbReference type="Proteomes" id="UP000237447"/>
    </source>
</evidence>
<reference evidence="4" key="2">
    <citation type="submission" date="2016-10" db="EMBL/GenBank/DDBJ databases">
        <authorList>
            <person name="Wibberg D."/>
        </authorList>
    </citation>
    <scope>NUCLEOTIDE SEQUENCE [LARGE SCALE GENOMIC DNA]</scope>
</reference>
<evidence type="ECO:0000313" key="3">
    <source>
        <dbReference type="EMBL" id="SCX14344.1"/>
    </source>
</evidence>
<accession>A0A1R3TPP9</accession>
<dbReference type="EMBL" id="NXEJ01000008">
    <property type="protein sequence ID" value="POO50517.1"/>
    <property type="molecule type" value="Genomic_DNA"/>
</dbReference>
<dbReference type="EMBL" id="FMUE01000002">
    <property type="protein sequence ID" value="SCX14344.1"/>
    <property type="molecule type" value="Genomic_DNA"/>
</dbReference>
<evidence type="ECO:0000313" key="2">
    <source>
        <dbReference type="EMBL" id="POO50517.1"/>
    </source>
</evidence>
<dbReference type="STRING" id="1907666.DSM25559_1313"/>
<sequence>MTPETLNLPPSLSIRGIVPVHESLLEALQMHKAVTIDIPADAQTDLSFIQLIESSRLYARANGKYITLTKPASASVVDTLRRGGFLTNMDEASRLFWLHGKEIQ</sequence>
<name>A0A1R3TPP9_9HYPH</name>
<dbReference type="GeneID" id="86881494"/>
<reference evidence="1 6" key="4">
    <citation type="journal article" date="2023" name="Phytobiomes J">
        <title>Deciphering the key players within the bacterial microbiota associated with aerial crown gall tumors on rhododendron: Insights into the gallobiome.</title>
        <authorList>
            <person name="Kuzmanovic N."/>
            <person name="Nesme J."/>
            <person name="Wolf J."/>
            <person name="Neumann-Schaal M."/>
            <person name="Petersen J."/>
            <person name="Fernandez-Gnecco G."/>
            <person name="Sproeer C."/>
            <person name="Bunk B."/>
            <person name="Overmann J."/>
            <person name="Sorensen S.J."/>
            <person name="Idczak E."/>
            <person name="Smalla K."/>
        </authorList>
    </citation>
    <scope>NUCLEOTIDE SEQUENCE [LARGE SCALE GENOMIC DNA]</scope>
    <source>
        <strain evidence="6">rho-14.1</strain>
        <strain evidence="1">Rho-14.1</strain>
    </source>
</reference>